<dbReference type="Proteomes" id="UP000470926">
    <property type="component" value="Unassembled WGS sequence"/>
</dbReference>
<proteinExistence type="predicted"/>
<comment type="caution">
    <text evidence="2">The sequence shown here is derived from an EMBL/GenBank/DDBJ whole genome shotgun (WGS) entry which is preliminary data.</text>
</comment>
<dbReference type="InterPro" id="IPR041685">
    <property type="entry name" value="AAA_GajA/Old/RecF-like"/>
</dbReference>
<gene>
    <name evidence="2" type="ORF">GA542_08610</name>
</gene>
<dbReference type="Gene3D" id="3.40.50.300">
    <property type="entry name" value="P-loop containing nucleotide triphosphate hydrolases"/>
    <property type="match status" value="1"/>
</dbReference>
<organism evidence="2 3">
    <name type="scientific">Bifidobacterium adolescentis</name>
    <dbReference type="NCBI Taxonomy" id="1680"/>
    <lineage>
        <taxon>Bacteria</taxon>
        <taxon>Bacillati</taxon>
        <taxon>Actinomycetota</taxon>
        <taxon>Actinomycetes</taxon>
        <taxon>Bifidobacteriales</taxon>
        <taxon>Bifidobacteriaceae</taxon>
        <taxon>Bifidobacterium</taxon>
    </lineage>
</organism>
<accession>A0A6A2RCK0</accession>
<dbReference type="SUPFAM" id="SSF52540">
    <property type="entry name" value="P-loop containing nucleoside triphosphate hydrolases"/>
    <property type="match status" value="1"/>
</dbReference>
<dbReference type="InterPro" id="IPR051396">
    <property type="entry name" value="Bact_Antivir_Def_Nuclease"/>
</dbReference>
<dbReference type="EMBL" id="WDFR01000005">
    <property type="protein sequence ID" value="KAB6028433.1"/>
    <property type="molecule type" value="Genomic_DNA"/>
</dbReference>
<dbReference type="PANTHER" id="PTHR43581:SF2">
    <property type="entry name" value="EXCINUCLEASE ATPASE SUBUNIT"/>
    <property type="match status" value="1"/>
</dbReference>
<evidence type="ECO:0000313" key="3">
    <source>
        <dbReference type="Proteomes" id="UP000470926"/>
    </source>
</evidence>
<dbReference type="PANTHER" id="PTHR43581">
    <property type="entry name" value="ATP/GTP PHOSPHATASE"/>
    <property type="match status" value="1"/>
</dbReference>
<protein>
    <submittedName>
        <fullName evidence="2">ATP-binding protein</fullName>
    </submittedName>
</protein>
<dbReference type="RefSeq" id="WP_130082239.1">
    <property type="nucleotide sequence ID" value="NZ_RCXE01000003.1"/>
</dbReference>
<evidence type="ECO:0000259" key="1">
    <source>
        <dbReference type="Pfam" id="PF13175"/>
    </source>
</evidence>
<dbReference type="AlphaFoldDB" id="A0A6A2RCK0"/>
<name>A0A6A2RCK0_BIFAD</name>
<dbReference type="GO" id="GO:0005524">
    <property type="term" value="F:ATP binding"/>
    <property type="evidence" value="ECO:0007669"/>
    <property type="project" value="UniProtKB-KW"/>
</dbReference>
<reference evidence="2 3" key="1">
    <citation type="journal article" date="2019" name="Nat. Med.">
        <title>A library of human gut bacterial isolates paired with longitudinal multiomics data enables mechanistic microbiome research.</title>
        <authorList>
            <person name="Poyet M."/>
            <person name="Groussin M."/>
            <person name="Gibbons S.M."/>
            <person name="Avila-Pacheco J."/>
            <person name="Jiang X."/>
            <person name="Kearney S.M."/>
            <person name="Perrotta A.R."/>
            <person name="Berdy B."/>
            <person name="Zhao S."/>
            <person name="Lieberman T.D."/>
            <person name="Swanson P.K."/>
            <person name="Smith M."/>
            <person name="Roesemann S."/>
            <person name="Alexander J.E."/>
            <person name="Rich S.A."/>
            <person name="Livny J."/>
            <person name="Vlamakis H."/>
            <person name="Clish C."/>
            <person name="Bullock K."/>
            <person name="Deik A."/>
            <person name="Scott J."/>
            <person name="Pierce K.A."/>
            <person name="Xavier R.J."/>
            <person name="Alm E.J."/>
        </authorList>
    </citation>
    <scope>NUCLEOTIDE SEQUENCE [LARGE SCALE GENOMIC DNA]</scope>
    <source>
        <strain evidence="2 3">BIOML-A26</strain>
    </source>
</reference>
<evidence type="ECO:0000313" key="2">
    <source>
        <dbReference type="EMBL" id="KAB6028433.1"/>
    </source>
</evidence>
<feature type="domain" description="Endonuclease GajA/Old nuclease/RecF-like AAA" evidence="1">
    <location>
        <begin position="2"/>
        <end position="411"/>
    </location>
</feature>
<keyword evidence="2" id="KW-0067">ATP-binding</keyword>
<sequence length="472" mass="53085">MKVTMNNVGKISKAEIMVSGLTVIAAPNNTGKSTIGKALFAAFDAFANFQNNVCDDKANSIGRILRQKYPSLQKDRLVRGPLRISTYFRRVESAGAVLARYLVQMCNKRFVSEQDLVDALYQAITNFDDASYVNETSCRYYYDNKDEFVEVFNMVASDLVQDSEESKKTRMEILNYLNVDINVLSAQLIDRYFDDFFKGQFASEFIDSPNQSSLILENHSGDIIRKFSFIDGKCVEASPAEDEHRRVFILDDPRIPELFGHDFFSARSDARYVRRLLEVVADQRSQVEENPVSGLTEAVSNSEAVQQIVDMLDSSFSGCIGFNEKDFPVLSTDAPVREPIRLSNTSMGVKAYTALRYLLENAIVHDGDILVLDEPEIHLHPEWQVAYAHALVLAAKLLGIRLVITTHSPFFLKALVAYSGTEGIEDATHYYTAEENPKGPVSFYEIDNEGIAELYARMAAPLMKINEDVYHG</sequence>
<dbReference type="InterPro" id="IPR027417">
    <property type="entry name" value="P-loop_NTPase"/>
</dbReference>
<keyword evidence="2" id="KW-0547">Nucleotide-binding</keyword>
<dbReference type="Pfam" id="PF13175">
    <property type="entry name" value="AAA_15"/>
    <property type="match status" value="1"/>
</dbReference>